<reference evidence="3" key="1">
    <citation type="journal article" date="2019" name="Int. J. Syst. Evol. Microbiol.">
        <title>The Global Catalogue of Microorganisms (GCM) 10K type strain sequencing project: providing services to taxonomists for standard genome sequencing and annotation.</title>
        <authorList>
            <consortium name="The Broad Institute Genomics Platform"/>
            <consortium name="The Broad Institute Genome Sequencing Center for Infectious Disease"/>
            <person name="Wu L."/>
            <person name="Ma J."/>
        </authorList>
    </citation>
    <scope>NUCLEOTIDE SEQUENCE [LARGE SCALE GENOMIC DNA]</scope>
    <source>
        <strain evidence="3">CGMCC 4.7680</strain>
    </source>
</reference>
<sequence length="124" mass="12870">MGAALVDYESGMALGTLGGGDWLDLDTAAAGNTEVVRSKLRVISAPTPLPTRRQGAAQHFPPPQDVPRSYPDARAAAQALEAIRGEVDRVNITGLLLASDTQEIEDDSVAAMAAAIGLATRFIG</sequence>
<dbReference type="Proteomes" id="UP000649955">
    <property type="component" value="Unassembled WGS sequence"/>
</dbReference>
<evidence type="ECO:0000256" key="1">
    <source>
        <dbReference type="SAM" id="MobiDB-lite"/>
    </source>
</evidence>
<name>A0ABQ3KG44_9PSEU</name>
<organism evidence="2 3">
    <name type="scientific">Amycolatopsis bullii</name>
    <dbReference type="NCBI Taxonomy" id="941987"/>
    <lineage>
        <taxon>Bacteria</taxon>
        <taxon>Bacillati</taxon>
        <taxon>Actinomycetota</taxon>
        <taxon>Actinomycetes</taxon>
        <taxon>Pseudonocardiales</taxon>
        <taxon>Pseudonocardiaceae</taxon>
        <taxon>Amycolatopsis</taxon>
    </lineage>
</organism>
<accession>A0ABQ3KG44</accession>
<gene>
    <name evidence="2" type="ORF">GCM10017567_43950</name>
</gene>
<evidence type="ECO:0000313" key="2">
    <source>
        <dbReference type="EMBL" id="GHG20545.1"/>
    </source>
</evidence>
<evidence type="ECO:0000313" key="3">
    <source>
        <dbReference type="Proteomes" id="UP000649955"/>
    </source>
</evidence>
<comment type="caution">
    <text evidence="2">The sequence shown here is derived from an EMBL/GenBank/DDBJ whole genome shotgun (WGS) entry which is preliminary data.</text>
</comment>
<dbReference type="EMBL" id="BNAW01000019">
    <property type="protein sequence ID" value="GHG20545.1"/>
    <property type="molecule type" value="Genomic_DNA"/>
</dbReference>
<keyword evidence="3" id="KW-1185">Reference proteome</keyword>
<feature type="region of interest" description="Disordered" evidence="1">
    <location>
        <begin position="47"/>
        <end position="68"/>
    </location>
</feature>
<proteinExistence type="predicted"/>
<protein>
    <submittedName>
        <fullName evidence="2">Uncharacterized protein</fullName>
    </submittedName>
</protein>